<organism evidence="2 3">
    <name type="scientific">Pannonibacter indicus</name>
    <dbReference type="NCBI Taxonomy" id="466044"/>
    <lineage>
        <taxon>Bacteria</taxon>
        <taxon>Pseudomonadati</taxon>
        <taxon>Pseudomonadota</taxon>
        <taxon>Alphaproteobacteria</taxon>
        <taxon>Hyphomicrobiales</taxon>
        <taxon>Stappiaceae</taxon>
        <taxon>Pannonibacter</taxon>
    </lineage>
</organism>
<evidence type="ECO:0000313" key="3">
    <source>
        <dbReference type="Proteomes" id="UP000183900"/>
    </source>
</evidence>
<accession>A0A0K6HMX2</accession>
<evidence type="ECO:0000256" key="1">
    <source>
        <dbReference type="SAM" id="Phobius"/>
    </source>
</evidence>
<reference evidence="3" key="1">
    <citation type="submission" date="2015-08" db="EMBL/GenBank/DDBJ databases">
        <authorList>
            <person name="Varghese N."/>
        </authorList>
    </citation>
    <scope>NUCLEOTIDE SEQUENCE [LARGE SCALE GENOMIC DNA]</scope>
    <source>
        <strain evidence="3">DSM 23407</strain>
    </source>
</reference>
<dbReference type="RefSeq" id="WP_050474957.1">
    <property type="nucleotide sequence ID" value="NZ_CYHE01000001.1"/>
</dbReference>
<sequence length="197" mass="21970">MADQKTTRPAATVVPHSKVRSLRETLRKVRLGEAERADVVIDLQDTERVRLKMLAEELQDVFKEVPEDDDQFSFQIIPGSTPRLWIDVTSHIVVAGDLKTYRFLKDTRLGRLVILETADIDDMADCVTEYIAERIIERERALEGDWLDKRMKAAIAGNSARPAGASVWAPVALSFLVGSLAGAAGLIAFAWFAYPML</sequence>
<protein>
    <submittedName>
        <fullName evidence="2">Uncharacterized protein</fullName>
    </submittedName>
</protein>
<keyword evidence="1" id="KW-0812">Transmembrane</keyword>
<dbReference type="Proteomes" id="UP000183900">
    <property type="component" value="Unassembled WGS sequence"/>
</dbReference>
<feature type="transmembrane region" description="Helical" evidence="1">
    <location>
        <begin position="167"/>
        <end position="194"/>
    </location>
</feature>
<evidence type="ECO:0000313" key="2">
    <source>
        <dbReference type="EMBL" id="CUA92265.1"/>
    </source>
</evidence>
<proteinExistence type="predicted"/>
<dbReference type="EMBL" id="CYHE01000001">
    <property type="protein sequence ID" value="CUA92265.1"/>
    <property type="molecule type" value="Genomic_DNA"/>
</dbReference>
<keyword evidence="1" id="KW-0472">Membrane</keyword>
<keyword evidence="1" id="KW-1133">Transmembrane helix</keyword>
<dbReference type="AlphaFoldDB" id="A0A0K6HMX2"/>
<dbReference type="OrthoDB" id="9808451at2"/>
<gene>
    <name evidence="2" type="ORF">Ga0061067_101387</name>
</gene>
<keyword evidence="3" id="KW-1185">Reference proteome</keyword>
<name>A0A0K6HMX2_9HYPH</name>